<reference evidence="2 3" key="1">
    <citation type="submission" date="2011-08" db="EMBL/GenBank/DDBJ databases">
        <title>The Genome Sequence of Plasmodium vivax Mauritania I.</title>
        <authorList>
            <consortium name="The Broad Institute Genome Sequencing Platform"/>
            <consortium name="The Broad Institute Genome Sequencing Center for Infectious Disease"/>
            <person name="Neafsey D."/>
            <person name="Carlton J."/>
            <person name="Barnwell J."/>
            <person name="Collins W."/>
            <person name="Escalante A."/>
            <person name="Mullikin J."/>
            <person name="Saul A."/>
            <person name="Guigo R."/>
            <person name="Camara F."/>
            <person name="Young S.K."/>
            <person name="Zeng Q."/>
            <person name="Gargeya S."/>
            <person name="Fitzgerald M."/>
            <person name="Haas B."/>
            <person name="Abouelleil A."/>
            <person name="Alvarado L."/>
            <person name="Arachchi H.M."/>
            <person name="Berlin A."/>
            <person name="Brown A."/>
            <person name="Chapman S.B."/>
            <person name="Chen Z."/>
            <person name="Dunbar C."/>
            <person name="Freedman E."/>
            <person name="Gearin G."/>
            <person name="Gellesch M."/>
            <person name="Goldberg J."/>
            <person name="Griggs A."/>
            <person name="Gujja S."/>
            <person name="Heiman D."/>
            <person name="Howarth C."/>
            <person name="Larson L."/>
            <person name="Lui A."/>
            <person name="MacDonald P.J.P."/>
            <person name="Montmayeur A."/>
            <person name="Murphy C."/>
            <person name="Neiman D."/>
            <person name="Pearson M."/>
            <person name="Priest M."/>
            <person name="Roberts A."/>
            <person name="Saif S."/>
            <person name="Shea T."/>
            <person name="Shenoy N."/>
            <person name="Sisk P."/>
            <person name="Stolte C."/>
            <person name="Sykes S."/>
            <person name="Wortman J."/>
            <person name="Nusbaum C."/>
            <person name="Birren B."/>
        </authorList>
    </citation>
    <scope>NUCLEOTIDE SEQUENCE [LARGE SCALE GENOMIC DNA]</scope>
    <source>
        <strain evidence="2 3">Mauritania I</strain>
    </source>
</reference>
<evidence type="ECO:0000313" key="3">
    <source>
        <dbReference type="Proteomes" id="UP000053776"/>
    </source>
</evidence>
<dbReference type="Proteomes" id="UP000053776">
    <property type="component" value="Unassembled WGS sequence"/>
</dbReference>
<name>A0A0J9TGI4_PLAVI</name>
<keyword evidence="1" id="KW-0472">Membrane</keyword>
<evidence type="ECO:0008006" key="4">
    <source>
        <dbReference type="Google" id="ProtNLM"/>
    </source>
</evidence>
<protein>
    <recommendedName>
        <fullName evidence="4">Variable surface protein</fullName>
    </recommendedName>
</protein>
<sequence>MINHYIEYYISNYSLCKNAIHKNILLMELKTVLKLKIFYYDVRNIYHRYKKILETWNPGLNFQTSEELIFVKQEHISEHNVTFTKAHRSIAQHYLGNAETNREPQYVSNECKYFLYWLYYEVLEKKVDYHKVLKFYEDVIKGYMEESGNRHLDDYVSFRSDKTIEKFIKLTEMYDYFHKFKEEDKQHADRKCGYARECVLLYNKNIEICEEGNDYDFCYELDNLKKSYDEYMITNEDCSGLQKTLESYRLFNPTVVIITPFSILLVISLSLFFLYKVNFIPFQIYEYYTNIYSVYFKTKFLLN</sequence>
<dbReference type="AlphaFoldDB" id="A0A0J9TGI4"/>
<keyword evidence="1" id="KW-1133">Transmembrane helix</keyword>
<dbReference type="EMBL" id="KQ235014">
    <property type="protein sequence ID" value="KMZ94660.1"/>
    <property type="molecule type" value="Genomic_DNA"/>
</dbReference>
<feature type="transmembrane region" description="Helical" evidence="1">
    <location>
        <begin position="255"/>
        <end position="275"/>
    </location>
</feature>
<organism evidence="2 3">
    <name type="scientific">Plasmodium vivax Mauritania I</name>
    <dbReference type="NCBI Taxonomy" id="1035515"/>
    <lineage>
        <taxon>Eukaryota</taxon>
        <taxon>Sar</taxon>
        <taxon>Alveolata</taxon>
        <taxon>Apicomplexa</taxon>
        <taxon>Aconoidasida</taxon>
        <taxon>Haemosporida</taxon>
        <taxon>Plasmodiidae</taxon>
        <taxon>Plasmodium</taxon>
        <taxon>Plasmodium (Plasmodium)</taxon>
    </lineage>
</organism>
<keyword evidence="1" id="KW-0812">Transmembrane</keyword>
<proteinExistence type="predicted"/>
<evidence type="ECO:0000313" key="2">
    <source>
        <dbReference type="EMBL" id="KMZ94660.1"/>
    </source>
</evidence>
<gene>
    <name evidence="2" type="ORF">PVMG_02549</name>
</gene>
<evidence type="ECO:0000256" key="1">
    <source>
        <dbReference type="SAM" id="Phobius"/>
    </source>
</evidence>
<accession>A0A0J9TGI4</accession>